<sequence>RPLRKLWMIVHFIKSFVQWIDRFYTIRSWACRTIRLRQVEESLLKHWHQKRIEAFANSYTASLGPHETFGLDTYTTLERFVMRNHELKARAIMGKKNGKRAIVVADSRVETYDCVSESEAFWIQGHEYTLSDLIMDDAIAARYCNTAVAVFRLSPCDCHLFHCPVQGMVDEFRSLHSNGKHSQHLVRSAFVTIKTLEFLHMLFIVIDATDEPSVHIHDQWQKRGALVTKGEELGLSKSTGLTIIVAFQPGRIQFDDDLRASSQNRRQTVVELGQSLGKLSSEVAIFSNDVKINKIRRDIARSSLQLSPEALRWIESGGG</sequence>
<evidence type="ECO:0000313" key="3">
    <source>
        <dbReference type="EMBL" id="KAF2737802.1"/>
    </source>
</evidence>
<dbReference type="InterPro" id="IPR003817">
    <property type="entry name" value="PS_Dcarbxylase"/>
</dbReference>
<comment type="caution">
    <text evidence="3">The sequence shown here is derived from an EMBL/GenBank/DDBJ whole genome shotgun (WGS) entry which is preliminary data.</text>
</comment>
<protein>
    <submittedName>
        <fullName evidence="3">Phosphatidylserine decarboxylase</fullName>
    </submittedName>
</protein>
<dbReference type="PANTHER" id="PTHR10067:SF11">
    <property type="entry name" value="PHOSPHATIDYLSERINE DECARBOXYLASE"/>
    <property type="match status" value="1"/>
</dbReference>
<dbReference type="Pfam" id="PF02666">
    <property type="entry name" value="PS_Dcarbxylase"/>
    <property type="match status" value="1"/>
</dbReference>
<accession>A0A9P4V2U6</accession>
<keyword evidence="2" id="KW-0456">Lyase</keyword>
<keyword evidence="1" id="KW-0210">Decarboxylase</keyword>
<evidence type="ECO:0000313" key="4">
    <source>
        <dbReference type="Proteomes" id="UP000799444"/>
    </source>
</evidence>
<dbReference type="GO" id="GO:0004609">
    <property type="term" value="F:phosphatidylserine decarboxylase activity"/>
    <property type="evidence" value="ECO:0007669"/>
    <property type="project" value="InterPro"/>
</dbReference>
<dbReference type="PANTHER" id="PTHR10067">
    <property type="entry name" value="PHOSPHATIDYLSERINE DECARBOXYLASE"/>
    <property type="match status" value="1"/>
</dbReference>
<evidence type="ECO:0000256" key="2">
    <source>
        <dbReference type="ARBA" id="ARBA00023239"/>
    </source>
</evidence>
<dbReference type="Proteomes" id="UP000799444">
    <property type="component" value="Unassembled WGS sequence"/>
</dbReference>
<evidence type="ECO:0000256" key="1">
    <source>
        <dbReference type="ARBA" id="ARBA00022793"/>
    </source>
</evidence>
<proteinExistence type="predicted"/>
<dbReference type="AlphaFoldDB" id="A0A9P4V2U6"/>
<feature type="non-terminal residue" evidence="3">
    <location>
        <position position="1"/>
    </location>
</feature>
<gene>
    <name evidence="3" type="ORF">EJ04DRAFT_430249</name>
</gene>
<reference evidence="3" key="1">
    <citation type="journal article" date="2020" name="Stud. Mycol.">
        <title>101 Dothideomycetes genomes: a test case for predicting lifestyles and emergence of pathogens.</title>
        <authorList>
            <person name="Haridas S."/>
            <person name="Albert R."/>
            <person name="Binder M."/>
            <person name="Bloem J."/>
            <person name="Labutti K."/>
            <person name="Salamov A."/>
            <person name="Andreopoulos B."/>
            <person name="Baker S."/>
            <person name="Barry K."/>
            <person name="Bills G."/>
            <person name="Bluhm B."/>
            <person name="Cannon C."/>
            <person name="Castanera R."/>
            <person name="Culley D."/>
            <person name="Daum C."/>
            <person name="Ezra D."/>
            <person name="Gonzalez J."/>
            <person name="Henrissat B."/>
            <person name="Kuo A."/>
            <person name="Liang C."/>
            <person name="Lipzen A."/>
            <person name="Lutzoni F."/>
            <person name="Magnuson J."/>
            <person name="Mondo S."/>
            <person name="Nolan M."/>
            <person name="Ohm R."/>
            <person name="Pangilinan J."/>
            <person name="Park H.-J."/>
            <person name="Ramirez L."/>
            <person name="Alfaro M."/>
            <person name="Sun H."/>
            <person name="Tritt A."/>
            <person name="Yoshinaga Y."/>
            <person name="Zwiers L.-H."/>
            <person name="Turgeon B."/>
            <person name="Goodwin S."/>
            <person name="Spatafora J."/>
            <person name="Crous P."/>
            <person name="Grigoriev I."/>
        </authorList>
    </citation>
    <scope>NUCLEOTIDE SEQUENCE</scope>
    <source>
        <strain evidence="3">CBS 125425</strain>
    </source>
</reference>
<name>A0A9P4V2U6_9PLEO</name>
<dbReference type="EMBL" id="ML996113">
    <property type="protein sequence ID" value="KAF2737802.1"/>
    <property type="molecule type" value="Genomic_DNA"/>
</dbReference>
<organism evidence="3 4">
    <name type="scientific">Polyplosphaeria fusca</name>
    <dbReference type="NCBI Taxonomy" id="682080"/>
    <lineage>
        <taxon>Eukaryota</taxon>
        <taxon>Fungi</taxon>
        <taxon>Dikarya</taxon>
        <taxon>Ascomycota</taxon>
        <taxon>Pezizomycotina</taxon>
        <taxon>Dothideomycetes</taxon>
        <taxon>Pleosporomycetidae</taxon>
        <taxon>Pleosporales</taxon>
        <taxon>Tetraplosphaeriaceae</taxon>
        <taxon>Polyplosphaeria</taxon>
    </lineage>
</organism>
<keyword evidence="4" id="KW-1185">Reference proteome</keyword>
<dbReference type="OrthoDB" id="5973539at2759"/>
<dbReference type="GO" id="GO:0008654">
    <property type="term" value="P:phospholipid biosynthetic process"/>
    <property type="evidence" value="ECO:0007669"/>
    <property type="project" value="InterPro"/>
</dbReference>